<dbReference type="GeneID" id="78122003"/>
<dbReference type="Pfam" id="PF04268">
    <property type="entry name" value="SoxG"/>
    <property type="match status" value="1"/>
</dbReference>
<dbReference type="AlphaFoldDB" id="A0A3R8RX05"/>
<dbReference type="Gene3D" id="3.30.70.1520">
    <property type="entry name" value="Heterotetrameric sarcosine oxidase"/>
    <property type="match status" value="1"/>
</dbReference>
<dbReference type="Gene3D" id="3.30.1360.120">
    <property type="entry name" value="Probable tRNA modification gtpase trme, domain 1"/>
    <property type="match status" value="1"/>
</dbReference>
<proteinExistence type="predicted"/>
<organism evidence="1 2">
    <name type="scientific">Brachybacterium paraconglomeratum</name>
    <dbReference type="NCBI Taxonomy" id="173362"/>
    <lineage>
        <taxon>Bacteria</taxon>
        <taxon>Bacillati</taxon>
        <taxon>Actinomycetota</taxon>
        <taxon>Actinomycetes</taxon>
        <taxon>Micrococcales</taxon>
        <taxon>Dermabacteraceae</taxon>
        <taxon>Brachybacterium</taxon>
    </lineage>
</organism>
<comment type="caution">
    <text evidence="1">The sequence shown here is derived from an EMBL/GenBank/DDBJ whole genome shotgun (WGS) entry which is preliminary data.</text>
</comment>
<dbReference type="EMBL" id="QOCI01000011">
    <property type="protein sequence ID" value="RRR17702.1"/>
    <property type="molecule type" value="Genomic_DNA"/>
</dbReference>
<accession>A0A3R8RX05</accession>
<keyword evidence="2" id="KW-1185">Reference proteome</keyword>
<dbReference type="Proteomes" id="UP000274327">
    <property type="component" value="Unassembled WGS sequence"/>
</dbReference>
<dbReference type="RefSeq" id="WP_126988354.1">
    <property type="nucleotide sequence ID" value="NZ_ML133859.1"/>
</dbReference>
<dbReference type="SUPFAM" id="SSF103025">
    <property type="entry name" value="Folate-binding domain"/>
    <property type="match status" value="1"/>
</dbReference>
<sequence>MTADSTTLTTSMDVLEPLRAAPARHLADLMEGAAVTGARAVTLREHEFAVQIGLRAVPGEQGATALESVLGVPLPTAHGEVTGDLDGLHVLRLSPDEFLAVDVSRRQEPGVEAPYQEALEEGVPGQAVDLSANRTVLVLEGPGAREVLEKSVALDLHPREFGVGRAEATLLSTIPVVLVRSGEQTWRILPRASFADHLVRWLVDGMTELGSACPEEESAQRSVRPAQHA</sequence>
<protein>
    <submittedName>
        <fullName evidence="1">Sarcosine oxidase subunit gamma</fullName>
    </submittedName>
</protein>
<dbReference type="InterPro" id="IPR007375">
    <property type="entry name" value="SoxG"/>
</dbReference>
<dbReference type="InterPro" id="IPR027266">
    <property type="entry name" value="TrmE/GcvT-like"/>
</dbReference>
<gene>
    <name evidence="1" type="ORF">DS079_13345</name>
</gene>
<reference evidence="1 2" key="1">
    <citation type="submission" date="2018-07" db="EMBL/GenBank/DDBJ databases">
        <title>Brachybacteriurn paraconglorneratum KCTC 9916.</title>
        <authorList>
            <person name="Li Y."/>
        </authorList>
    </citation>
    <scope>NUCLEOTIDE SEQUENCE [LARGE SCALE GENOMIC DNA]</scope>
    <source>
        <strain evidence="1 2">KCTC 9916</strain>
    </source>
</reference>
<evidence type="ECO:0000313" key="2">
    <source>
        <dbReference type="Proteomes" id="UP000274327"/>
    </source>
</evidence>
<evidence type="ECO:0000313" key="1">
    <source>
        <dbReference type="EMBL" id="RRR17702.1"/>
    </source>
</evidence>
<name>A0A3R8RX05_9MICO</name>